<dbReference type="InterPro" id="IPR010593">
    <property type="entry name" value="DUF1159"/>
</dbReference>
<comment type="caution">
    <text evidence="1">The sequence shown here is derived from an EMBL/GenBank/DDBJ whole genome shotgun (WGS) entry which is preliminary data.</text>
</comment>
<evidence type="ECO:0000313" key="2">
    <source>
        <dbReference type="Proteomes" id="UP000245390"/>
    </source>
</evidence>
<dbReference type="RefSeq" id="WP_206508389.1">
    <property type="nucleotide sequence ID" value="NZ_CP034588.1"/>
</dbReference>
<protein>
    <submittedName>
        <fullName evidence="1">Uncharacterized protein</fullName>
    </submittedName>
</protein>
<organism evidence="1 2">
    <name type="scientific">Silicimonas algicola</name>
    <dbReference type="NCBI Taxonomy" id="1826607"/>
    <lineage>
        <taxon>Bacteria</taxon>
        <taxon>Pseudomonadati</taxon>
        <taxon>Pseudomonadota</taxon>
        <taxon>Alphaproteobacteria</taxon>
        <taxon>Rhodobacterales</taxon>
        <taxon>Paracoccaceae</taxon>
    </lineage>
</organism>
<dbReference type="PIRSF" id="PIRSF032064">
    <property type="entry name" value="UCP032064"/>
    <property type="match status" value="1"/>
</dbReference>
<dbReference type="EMBL" id="QGGV01000010">
    <property type="protein sequence ID" value="PWK54831.1"/>
    <property type="molecule type" value="Genomic_DNA"/>
</dbReference>
<dbReference type="AlphaFoldDB" id="A0A316G1M9"/>
<proteinExistence type="predicted"/>
<keyword evidence="2" id="KW-1185">Reference proteome</keyword>
<gene>
    <name evidence="1" type="ORF">C8D95_110123</name>
</gene>
<dbReference type="Proteomes" id="UP000245390">
    <property type="component" value="Unassembled WGS sequence"/>
</dbReference>
<dbReference type="InterPro" id="IPR007922">
    <property type="entry name" value="DciA-like"/>
</dbReference>
<reference evidence="1 2" key="1">
    <citation type="submission" date="2018-05" db="EMBL/GenBank/DDBJ databases">
        <title>Genomic Encyclopedia of Type Strains, Phase IV (KMG-IV): sequencing the most valuable type-strain genomes for metagenomic binning, comparative biology and taxonomic classification.</title>
        <authorList>
            <person name="Goeker M."/>
        </authorList>
    </citation>
    <scope>NUCLEOTIDE SEQUENCE [LARGE SCALE GENOMIC DNA]</scope>
    <source>
        <strain evidence="1 2">DSM 103371</strain>
    </source>
</reference>
<sequence length="169" mass="18330">MTRDKRDGRRMKGFERASSLVASRIRTAGESRGFAVSRLLTHWAEVAGPDIARIARPVDVTYGRGGLGATLTLLTTGAEAPMLEMQKETLRERVNACYGYAAISRIRITQTAATGFAEGRAAFDPAPRQHPDQAPVTPEVARTAAEVQDTALRDALERLGANVLSHSKR</sequence>
<name>A0A316G1M9_9RHOB</name>
<accession>A0A316G1M9</accession>
<evidence type="ECO:0000313" key="1">
    <source>
        <dbReference type="EMBL" id="PWK54831.1"/>
    </source>
</evidence>
<dbReference type="Pfam" id="PF05258">
    <property type="entry name" value="DciA"/>
    <property type="match status" value="1"/>
</dbReference>